<evidence type="ECO:0000256" key="5">
    <source>
        <dbReference type="ARBA" id="ARBA00023136"/>
    </source>
</evidence>
<dbReference type="OrthoDB" id="9909019at2759"/>
<keyword evidence="7" id="KW-0449">Lipoprotein</keyword>
<keyword evidence="8 10" id="KW-0012">Acyltransferase</keyword>
<dbReference type="InterPro" id="IPR019152">
    <property type="entry name" value="DUF2046"/>
</dbReference>
<dbReference type="Pfam" id="PF09755">
    <property type="entry name" value="DUF2046"/>
    <property type="match status" value="1"/>
</dbReference>
<feature type="transmembrane region" description="Helical" evidence="10">
    <location>
        <begin position="543"/>
        <end position="570"/>
    </location>
</feature>
<feature type="region of interest" description="Disordered" evidence="12">
    <location>
        <begin position="93"/>
        <end position="115"/>
    </location>
</feature>
<evidence type="ECO:0000256" key="6">
    <source>
        <dbReference type="ARBA" id="ARBA00023139"/>
    </source>
</evidence>
<feature type="transmembrane region" description="Helical" evidence="10">
    <location>
        <begin position="423"/>
        <end position="441"/>
    </location>
</feature>
<dbReference type="PANTHER" id="PTHR12246">
    <property type="entry name" value="PALMITOYLTRANSFERASE ZDHHC16"/>
    <property type="match status" value="1"/>
</dbReference>
<accession>A0A9N9F960</accession>
<evidence type="ECO:0000256" key="8">
    <source>
        <dbReference type="ARBA" id="ARBA00023315"/>
    </source>
</evidence>
<evidence type="ECO:0000256" key="4">
    <source>
        <dbReference type="ARBA" id="ARBA00022989"/>
    </source>
</evidence>
<name>A0A9N9F960_9GLOM</name>
<keyword evidence="4 10" id="KW-1133">Transmembrane helix</keyword>
<dbReference type="GO" id="GO:0016020">
    <property type="term" value="C:membrane"/>
    <property type="evidence" value="ECO:0007669"/>
    <property type="project" value="UniProtKB-SubCell"/>
</dbReference>
<feature type="coiled-coil region" evidence="11">
    <location>
        <begin position="200"/>
        <end position="249"/>
    </location>
</feature>
<evidence type="ECO:0000259" key="13">
    <source>
        <dbReference type="Pfam" id="PF01529"/>
    </source>
</evidence>
<comment type="subcellular location">
    <subcellularLocation>
        <location evidence="1">Membrane</location>
        <topology evidence="1">Multi-pass membrane protein</topology>
    </subcellularLocation>
</comment>
<dbReference type="EC" id="2.3.1.225" evidence="10"/>
<evidence type="ECO:0000256" key="2">
    <source>
        <dbReference type="ARBA" id="ARBA00022679"/>
    </source>
</evidence>
<keyword evidence="5 10" id="KW-0472">Membrane</keyword>
<sequence length="667" mass="76014">MQNEDRRNDLKATEENISVWRRLEKRKRRVEEREGGRKAGRAKALQQVEQSEVIITKSLQEQLDSARKEKADLEASMEARAKNFQQTMSQLQINQSNSSESPNTKTSGPSLVDPQLLKEELDEANEKIRQQESELKKLKFEIEMEKGHVNILRHDNQMLRQLTVDMHASAEQEEEYISNKLLKRISGLKKEKGELLVQVEQEEEYLTNTLQRKLNQLQKEKIDMENALEQEQEYIVNRLQKQLDALRQQAGFGYHSREGSAVSVSNASTPLLPPGSPSSSSKKWHSSHSPTTADFPNTSPGVVEVLRAEISSLRSRLSEIEKEYVHKSSQATRHKNELIELRKRLGIPAEDLLVEEPPPAFLKHNSSRAAARRSNSHTVSASASSANLVRARSVSASEPNKKPANTGLTSETDNPSILRSRSGIIYLIVYHLLLALMIWSYSKATTTSPGHPSKHPTPQQPYNPVPPSEPMQHVVDVDDGSNVIVAETVITVKNNGNKRYCQKCKGFKPDRTHHCRVCKKCILKMDHHCPWLNNCIGHKNQKFFYLFIFYANVYCFFVCLTTVLACVEFVSSSREAFIELDLHWTFLVLVSGVFTLCLVGFVIYHTNLICNNQTTLESMQVKNYKVKEDGEVTTSKYLNLFDVGTKNNWVQVMGPQWYFWFVPVYNS</sequence>
<comment type="caution">
    <text evidence="14">The sequence shown here is derived from an EMBL/GenBank/DDBJ whole genome shotgun (WGS) entry which is preliminary data.</text>
</comment>
<dbReference type="Proteomes" id="UP000789739">
    <property type="component" value="Unassembled WGS sequence"/>
</dbReference>
<evidence type="ECO:0000256" key="12">
    <source>
        <dbReference type="SAM" id="MobiDB-lite"/>
    </source>
</evidence>
<comment type="similarity">
    <text evidence="10">Belongs to the DHHC palmitoyltransferase family.</text>
</comment>
<evidence type="ECO:0000256" key="11">
    <source>
        <dbReference type="SAM" id="Coils"/>
    </source>
</evidence>
<feature type="compositionally biased region" description="Low complexity" evidence="12">
    <location>
        <begin position="277"/>
        <end position="291"/>
    </location>
</feature>
<feature type="region of interest" description="Disordered" evidence="12">
    <location>
        <begin position="446"/>
        <end position="469"/>
    </location>
</feature>
<dbReference type="PROSITE" id="PS50216">
    <property type="entry name" value="DHHC"/>
    <property type="match status" value="1"/>
</dbReference>
<protein>
    <recommendedName>
        <fullName evidence="10">Palmitoyltransferase</fullName>
        <ecNumber evidence="10">2.3.1.225</ecNumber>
    </recommendedName>
</protein>
<feature type="region of interest" description="Disordered" evidence="12">
    <location>
        <begin position="364"/>
        <end position="414"/>
    </location>
</feature>
<proteinExistence type="inferred from homology"/>
<keyword evidence="6" id="KW-0564">Palmitate</keyword>
<dbReference type="InterPro" id="IPR039859">
    <property type="entry name" value="PFA4/ZDH16/20/ERF2-like"/>
</dbReference>
<feature type="region of interest" description="Disordered" evidence="12">
    <location>
        <begin position="26"/>
        <end position="47"/>
    </location>
</feature>
<evidence type="ECO:0000256" key="3">
    <source>
        <dbReference type="ARBA" id="ARBA00022692"/>
    </source>
</evidence>
<feature type="compositionally biased region" description="Polar residues" evidence="12">
    <location>
        <begin position="93"/>
        <end position="109"/>
    </location>
</feature>
<evidence type="ECO:0000313" key="15">
    <source>
        <dbReference type="Proteomes" id="UP000789739"/>
    </source>
</evidence>
<feature type="domain" description="Palmitoyltransferase DHHC" evidence="13">
    <location>
        <begin position="495"/>
        <end position="620"/>
    </location>
</feature>
<reference evidence="14" key="1">
    <citation type="submission" date="2021-06" db="EMBL/GenBank/DDBJ databases">
        <authorList>
            <person name="Kallberg Y."/>
            <person name="Tangrot J."/>
            <person name="Rosling A."/>
        </authorList>
    </citation>
    <scope>NUCLEOTIDE SEQUENCE</scope>
    <source>
        <strain evidence="14">BR232B</strain>
    </source>
</reference>
<comment type="catalytic activity">
    <reaction evidence="9 10">
        <text>L-cysteinyl-[protein] + hexadecanoyl-CoA = S-hexadecanoyl-L-cysteinyl-[protein] + CoA</text>
        <dbReference type="Rhea" id="RHEA:36683"/>
        <dbReference type="Rhea" id="RHEA-COMP:10131"/>
        <dbReference type="Rhea" id="RHEA-COMP:11032"/>
        <dbReference type="ChEBI" id="CHEBI:29950"/>
        <dbReference type="ChEBI" id="CHEBI:57287"/>
        <dbReference type="ChEBI" id="CHEBI:57379"/>
        <dbReference type="ChEBI" id="CHEBI:74151"/>
        <dbReference type="EC" id="2.3.1.225"/>
    </reaction>
</comment>
<keyword evidence="2 10" id="KW-0808">Transferase</keyword>
<gene>
    <name evidence="14" type="ORF">PBRASI_LOCUS3467</name>
</gene>
<keyword evidence="11" id="KW-0175">Coiled coil</keyword>
<dbReference type="GO" id="GO:0019706">
    <property type="term" value="F:protein-cysteine S-palmitoyltransferase activity"/>
    <property type="evidence" value="ECO:0007669"/>
    <property type="project" value="UniProtKB-EC"/>
</dbReference>
<evidence type="ECO:0000256" key="9">
    <source>
        <dbReference type="ARBA" id="ARBA00048048"/>
    </source>
</evidence>
<keyword evidence="3 10" id="KW-0812">Transmembrane</keyword>
<dbReference type="InterPro" id="IPR001594">
    <property type="entry name" value="Palmitoyltrfase_DHHC"/>
</dbReference>
<organism evidence="14 15">
    <name type="scientific">Paraglomus brasilianum</name>
    <dbReference type="NCBI Taxonomy" id="144538"/>
    <lineage>
        <taxon>Eukaryota</taxon>
        <taxon>Fungi</taxon>
        <taxon>Fungi incertae sedis</taxon>
        <taxon>Mucoromycota</taxon>
        <taxon>Glomeromycotina</taxon>
        <taxon>Glomeromycetes</taxon>
        <taxon>Paraglomerales</taxon>
        <taxon>Paraglomeraceae</taxon>
        <taxon>Paraglomus</taxon>
    </lineage>
</organism>
<feature type="transmembrane region" description="Helical" evidence="10">
    <location>
        <begin position="582"/>
        <end position="604"/>
    </location>
</feature>
<evidence type="ECO:0000256" key="10">
    <source>
        <dbReference type="RuleBase" id="RU079119"/>
    </source>
</evidence>
<evidence type="ECO:0000256" key="1">
    <source>
        <dbReference type="ARBA" id="ARBA00004141"/>
    </source>
</evidence>
<keyword evidence="15" id="KW-1185">Reference proteome</keyword>
<dbReference type="EMBL" id="CAJVPI010000314">
    <property type="protein sequence ID" value="CAG8517971.1"/>
    <property type="molecule type" value="Genomic_DNA"/>
</dbReference>
<comment type="domain">
    <text evidence="10">The DHHC domain is required for palmitoyltransferase activity.</text>
</comment>
<feature type="compositionally biased region" description="Pro residues" evidence="12">
    <location>
        <begin position="458"/>
        <end position="469"/>
    </location>
</feature>
<evidence type="ECO:0000256" key="7">
    <source>
        <dbReference type="ARBA" id="ARBA00023288"/>
    </source>
</evidence>
<dbReference type="AlphaFoldDB" id="A0A9N9F960"/>
<dbReference type="Pfam" id="PF01529">
    <property type="entry name" value="DHHC"/>
    <property type="match status" value="1"/>
</dbReference>
<evidence type="ECO:0000313" key="14">
    <source>
        <dbReference type="EMBL" id="CAG8517971.1"/>
    </source>
</evidence>
<feature type="region of interest" description="Disordered" evidence="12">
    <location>
        <begin position="263"/>
        <end position="300"/>
    </location>
</feature>